<dbReference type="PANTHER" id="PTHR11079">
    <property type="entry name" value="CYTOSINE DEAMINASE FAMILY MEMBER"/>
    <property type="match status" value="1"/>
</dbReference>
<dbReference type="Gene3D" id="3.40.140.10">
    <property type="entry name" value="Cytidine Deaminase, domain 2"/>
    <property type="match status" value="1"/>
</dbReference>
<reference evidence="3 4" key="1">
    <citation type="submission" date="2013-03" db="EMBL/GenBank/DDBJ databases">
        <title>The Genome Sequence of Exophiala aquamarina CBS 119918.</title>
        <authorList>
            <consortium name="The Broad Institute Genomics Platform"/>
            <person name="Cuomo C."/>
            <person name="de Hoog S."/>
            <person name="Gorbushina A."/>
            <person name="Walker B."/>
            <person name="Young S.K."/>
            <person name="Zeng Q."/>
            <person name="Gargeya S."/>
            <person name="Fitzgerald M."/>
            <person name="Haas B."/>
            <person name="Abouelleil A."/>
            <person name="Allen A.W."/>
            <person name="Alvarado L."/>
            <person name="Arachchi H.M."/>
            <person name="Berlin A.M."/>
            <person name="Chapman S.B."/>
            <person name="Gainer-Dewar J."/>
            <person name="Goldberg J."/>
            <person name="Griggs A."/>
            <person name="Gujja S."/>
            <person name="Hansen M."/>
            <person name="Howarth C."/>
            <person name="Imamovic A."/>
            <person name="Ireland A."/>
            <person name="Larimer J."/>
            <person name="McCowan C."/>
            <person name="Murphy C."/>
            <person name="Pearson M."/>
            <person name="Poon T.W."/>
            <person name="Priest M."/>
            <person name="Roberts A."/>
            <person name="Saif S."/>
            <person name="Shea T."/>
            <person name="Sisk P."/>
            <person name="Sykes S."/>
            <person name="Wortman J."/>
            <person name="Nusbaum C."/>
            <person name="Birren B."/>
        </authorList>
    </citation>
    <scope>NUCLEOTIDE SEQUENCE [LARGE SCALE GENOMIC DNA]</scope>
    <source>
        <strain evidence="3 4">CBS 119918</strain>
    </source>
</reference>
<dbReference type="RefSeq" id="XP_013265955.1">
    <property type="nucleotide sequence ID" value="XM_013410501.1"/>
</dbReference>
<keyword evidence="1" id="KW-0732">Signal</keyword>
<proteinExistence type="predicted"/>
<feature type="chain" id="PRO_5001682046" description="CMP/dCMP-type deaminase domain-containing protein" evidence="1">
    <location>
        <begin position="21"/>
        <end position="273"/>
    </location>
</feature>
<dbReference type="HOGENOM" id="CLU_025810_0_0_1"/>
<accession>A0A072Q626</accession>
<feature type="signal peptide" evidence="1">
    <location>
        <begin position="1"/>
        <end position="20"/>
    </location>
</feature>
<dbReference type="EMBL" id="AMGV01000001">
    <property type="protein sequence ID" value="KEF63365.1"/>
    <property type="molecule type" value="Genomic_DNA"/>
</dbReference>
<feature type="domain" description="CMP/dCMP-type deaminase" evidence="2">
    <location>
        <begin position="27"/>
        <end position="169"/>
    </location>
</feature>
<sequence length="273" mass="29266">MKSFTTTIILVLPLLASCSSNDPIPVATREHWMQRAIDALSELTSTPCPFEAFGAAIVNHTDVTNSEHGELICLGVNSIMKLGNPTLHGETAAINNCSGILTSDPYNLSGAEALRAFRDLSIYTTAEACPMCATAIRWAGFKDYTYGTSGKTLKSQGWPQLSLSSSELFEHTSSLPTETRIVPDVLADETDPLFRWQYDSSGKCPAGCRRARVMDTENGEHGRTCIPGDPSEEESLAGEVAEDVAKGTAKGMAGLWSVLFGLFKVAAPVGDEL</sequence>
<dbReference type="GO" id="GO:0052717">
    <property type="term" value="F:tRNA-specific adenosine-34 deaminase activity"/>
    <property type="evidence" value="ECO:0007669"/>
    <property type="project" value="TreeGrafter"/>
</dbReference>
<evidence type="ECO:0000313" key="3">
    <source>
        <dbReference type="EMBL" id="KEF63365.1"/>
    </source>
</evidence>
<dbReference type="SUPFAM" id="SSF53927">
    <property type="entry name" value="Cytidine deaminase-like"/>
    <property type="match status" value="1"/>
</dbReference>
<dbReference type="PANTHER" id="PTHR11079:SF203">
    <property type="entry name" value="CMP_DCMP-TYPE DEAMINASE DOMAIN-CONTAINING PROTEIN"/>
    <property type="match status" value="1"/>
</dbReference>
<dbReference type="GO" id="GO:0002100">
    <property type="term" value="P:tRNA wobble adenosine to inosine editing"/>
    <property type="evidence" value="ECO:0007669"/>
    <property type="project" value="TreeGrafter"/>
</dbReference>
<dbReference type="InterPro" id="IPR002125">
    <property type="entry name" value="CMP_dCMP_dom"/>
</dbReference>
<dbReference type="Proteomes" id="UP000027920">
    <property type="component" value="Unassembled WGS sequence"/>
</dbReference>
<evidence type="ECO:0000313" key="4">
    <source>
        <dbReference type="Proteomes" id="UP000027920"/>
    </source>
</evidence>
<organism evidence="3 4">
    <name type="scientific">Exophiala aquamarina CBS 119918</name>
    <dbReference type="NCBI Taxonomy" id="1182545"/>
    <lineage>
        <taxon>Eukaryota</taxon>
        <taxon>Fungi</taxon>
        <taxon>Dikarya</taxon>
        <taxon>Ascomycota</taxon>
        <taxon>Pezizomycotina</taxon>
        <taxon>Eurotiomycetes</taxon>
        <taxon>Chaetothyriomycetidae</taxon>
        <taxon>Chaetothyriales</taxon>
        <taxon>Herpotrichiellaceae</taxon>
        <taxon>Exophiala</taxon>
    </lineage>
</organism>
<name>A0A072Q626_9EURO</name>
<dbReference type="Pfam" id="PF00383">
    <property type="entry name" value="dCMP_cyt_deam_1"/>
    <property type="match status" value="1"/>
</dbReference>
<evidence type="ECO:0000259" key="2">
    <source>
        <dbReference type="PROSITE" id="PS51747"/>
    </source>
</evidence>
<dbReference type="OrthoDB" id="408702at2759"/>
<gene>
    <name evidence="3" type="ORF">A1O9_01342</name>
</gene>
<dbReference type="PROSITE" id="PS51257">
    <property type="entry name" value="PROKAR_LIPOPROTEIN"/>
    <property type="match status" value="1"/>
</dbReference>
<dbReference type="AlphaFoldDB" id="A0A072Q626"/>
<protein>
    <recommendedName>
        <fullName evidence="2">CMP/dCMP-type deaminase domain-containing protein</fullName>
    </recommendedName>
</protein>
<comment type="caution">
    <text evidence="3">The sequence shown here is derived from an EMBL/GenBank/DDBJ whole genome shotgun (WGS) entry which is preliminary data.</text>
</comment>
<evidence type="ECO:0000256" key="1">
    <source>
        <dbReference type="SAM" id="SignalP"/>
    </source>
</evidence>
<dbReference type="PROSITE" id="PS51747">
    <property type="entry name" value="CYT_DCMP_DEAMINASES_2"/>
    <property type="match status" value="1"/>
</dbReference>
<dbReference type="GeneID" id="25276289"/>
<dbReference type="VEuPathDB" id="FungiDB:A1O9_01342"/>
<keyword evidence="4" id="KW-1185">Reference proteome</keyword>
<dbReference type="InterPro" id="IPR016193">
    <property type="entry name" value="Cytidine_deaminase-like"/>
</dbReference>
<dbReference type="CDD" id="cd01285">
    <property type="entry name" value="nucleoside_deaminase"/>
    <property type="match status" value="1"/>
</dbReference>
<dbReference type="STRING" id="1182545.A0A072Q626"/>